<dbReference type="Gene3D" id="2.30.30.40">
    <property type="entry name" value="SH3 Domains"/>
    <property type="match status" value="1"/>
</dbReference>
<proteinExistence type="predicted"/>
<dbReference type="EMBL" id="UOGJ01000037">
    <property type="protein sequence ID" value="VAX35214.1"/>
    <property type="molecule type" value="Genomic_DNA"/>
</dbReference>
<evidence type="ECO:0000256" key="4">
    <source>
        <dbReference type="ARBA" id="ARBA00022679"/>
    </source>
</evidence>
<dbReference type="EC" id="2.7.13.3" evidence="2"/>
<keyword evidence="5 8" id="KW-0418">Kinase</keyword>
<organism evidence="8">
    <name type="scientific">hydrothermal vent metagenome</name>
    <dbReference type="NCBI Taxonomy" id="652676"/>
    <lineage>
        <taxon>unclassified sequences</taxon>
        <taxon>metagenomes</taxon>
        <taxon>ecological metagenomes</taxon>
    </lineage>
</organism>
<sequence>MDLVIEGAETELDKTVVDSLGDPLTHMIRNACDHGIELPQEREKIGKPEKGTVFLKASYQGNNICIKIEDDGKGLDSEGLAQNALKKGLITEDQKDQLTEREKLNLLFLPGFSTAAKVTGLSGRGVGMDVVKNMITAVNGVVDIETELGKGTSFVLKIPLTLAIIQALLVVIGKEVYALPLESVTEIIKVATDEVYSIDGNDTVKLRDHVLSLIELEEVIGIKGRDRADQKSKKVIVITDGDSQLGVVVDSLIGESEIVIKPLSHHFSNIKGVSGATILGDGQISLILDPSSIVHASKE</sequence>
<comment type="catalytic activity">
    <reaction evidence="1">
        <text>ATP + protein L-histidine = ADP + protein N-phospho-L-histidine.</text>
        <dbReference type="EC" id="2.7.13.3"/>
    </reaction>
</comment>
<dbReference type="SMART" id="SM00260">
    <property type="entry name" value="CheW"/>
    <property type="match status" value="1"/>
</dbReference>
<keyword evidence="4" id="KW-0808">Transferase</keyword>
<dbReference type="PROSITE" id="PS50851">
    <property type="entry name" value="CHEW"/>
    <property type="match status" value="1"/>
</dbReference>
<dbReference type="SMART" id="SM00387">
    <property type="entry name" value="HATPase_c"/>
    <property type="match status" value="1"/>
</dbReference>
<dbReference type="InterPro" id="IPR003594">
    <property type="entry name" value="HATPase_dom"/>
</dbReference>
<dbReference type="InterPro" id="IPR004358">
    <property type="entry name" value="Sig_transdc_His_kin-like_C"/>
</dbReference>
<dbReference type="Gene3D" id="3.30.565.10">
    <property type="entry name" value="Histidine kinase-like ATPase, C-terminal domain"/>
    <property type="match status" value="1"/>
</dbReference>
<evidence type="ECO:0000256" key="1">
    <source>
        <dbReference type="ARBA" id="ARBA00000085"/>
    </source>
</evidence>
<dbReference type="SUPFAM" id="SSF55874">
    <property type="entry name" value="ATPase domain of HSP90 chaperone/DNA topoisomerase II/histidine kinase"/>
    <property type="match status" value="1"/>
</dbReference>
<dbReference type="PANTHER" id="PTHR43395">
    <property type="entry name" value="SENSOR HISTIDINE KINASE CHEA"/>
    <property type="match status" value="1"/>
</dbReference>
<name>A0A3B1DGN5_9ZZZZ</name>
<dbReference type="Pfam" id="PF02518">
    <property type="entry name" value="HATPase_c"/>
    <property type="match status" value="1"/>
</dbReference>
<feature type="domain" description="Histidine kinase" evidence="6">
    <location>
        <begin position="1"/>
        <end position="162"/>
    </location>
</feature>
<evidence type="ECO:0000256" key="2">
    <source>
        <dbReference type="ARBA" id="ARBA00012438"/>
    </source>
</evidence>
<evidence type="ECO:0000256" key="5">
    <source>
        <dbReference type="ARBA" id="ARBA00022777"/>
    </source>
</evidence>
<dbReference type="PANTHER" id="PTHR43395:SF10">
    <property type="entry name" value="CHEMOTAXIS PROTEIN CHEA"/>
    <property type="match status" value="1"/>
</dbReference>
<dbReference type="AlphaFoldDB" id="A0A3B1DGN5"/>
<evidence type="ECO:0000313" key="8">
    <source>
        <dbReference type="EMBL" id="VAX35214.1"/>
    </source>
</evidence>
<dbReference type="GO" id="GO:0007165">
    <property type="term" value="P:signal transduction"/>
    <property type="evidence" value="ECO:0007669"/>
    <property type="project" value="InterPro"/>
</dbReference>
<dbReference type="InterPro" id="IPR051315">
    <property type="entry name" value="Bact_Chemotaxis_CheA"/>
</dbReference>
<evidence type="ECO:0000256" key="3">
    <source>
        <dbReference type="ARBA" id="ARBA00022553"/>
    </source>
</evidence>
<dbReference type="FunFam" id="3.30.565.10:FF:000016">
    <property type="entry name" value="Chemotaxis protein CheA, putative"/>
    <property type="match status" value="1"/>
</dbReference>
<keyword evidence="3" id="KW-0597">Phosphoprotein</keyword>
<dbReference type="PROSITE" id="PS50109">
    <property type="entry name" value="HIS_KIN"/>
    <property type="match status" value="1"/>
</dbReference>
<dbReference type="GO" id="GO:0004673">
    <property type="term" value="F:protein histidine kinase activity"/>
    <property type="evidence" value="ECO:0007669"/>
    <property type="project" value="UniProtKB-EC"/>
</dbReference>
<dbReference type="CDD" id="cd00731">
    <property type="entry name" value="CheA_reg"/>
    <property type="match status" value="1"/>
</dbReference>
<dbReference type="InterPro" id="IPR002545">
    <property type="entry name" value="CheW-lke_dom"/>
</dbReference>
<gene>
    <name evidence="8" type="ORF">MNBD_UNCLBAC01-236</name>
</gene>
<reference evidence="8" key="1">
    <citation type="submission" date="2018-06" db="EMBL/GenBank/DDBJ databases">
        <authorList>
            <person name="Zhirakovskaya E."/>
        </authorList>
    </citation>
    <scope>NUCLEOTIDE SEQUENCE</scope>
</reference>
<accession>A0A3B1DGN5</accession>
<dbReference type="InterPro" id="IPR005467">
    <property type="entry name" value="His_kinase_dom"/>
</dbReference>
<dbReference type="GO" id="GO:0006935">
    <property type="term" value="P:chemotaxis"/>
    <property type="evidence" value="ECO:0007669"/>
    <property type="project" value="InterPro"/>
</dbReference>
<dbReference type="InterPro" id="IPR036061">
    <property type="entry name" value="CheW-like_dom_sf"/>
</dbReference>
<protein>
    <recommendedName>
        <fullName evidence="2">histidine kinase</fullName>
        <ecNumber evidence="2">2.7.13.3</ecNumber>
    </recommendedName>
</protein>
<dbReference type="SUPFAM" id="SSF50341">
    <property type="entry name" value="CheW-like"/>
    <property type="match status" value="1"/>
</dbReference>
<dbReference type="Pfam" id="PF01584">
    <property type="entry name" value="CheW"/>
    <property type="match status" value="1"/>
</dbReference>
<feature type="domain" description="CheW-like" evidence="7">
    <location>
        <begin position="164"/>
        <end position="299"/>
    </location>
</feature>
<evidence type="ECO:0000259" key="7">
    <source>
        <dbReference type="PROSITE" id="PS50851"/>
    </source>
</evidence>
<evidence type="ECO:0000259" key="6">
    <source>
        <dbReference type="PROSITE" id="PS50109"/>
    </source>
</evidence>
<dbReference type="PRINTS" id="PR00344">
    <property type="entry name" value="BCTRLSENSOR"/>
</dbReference>
<dbReference type="InterPro" id="IPR036890">
    <property type="entry name" value="HATPase_C_sf"/>
</dbReference>